<dbReference type="EMBL" id="CP091511">
    <property type="protein sequence ID" value="UOO89671.1"/>
    <property type="molecule type" value="Genomic_DNA"/>
</dbReference>
<sequence length="91" mass="10055">MGYQVGFQCFETLQEAQNYKYSSVAPVINQNGQLVQPEQVGQQWQLNGIQIVDSFPQCSPLQQVLDGIEMGWALIVVAVSMVGVAILRRGL</sequence>
<evidence type="ECO:0000313" key="4">
    <source>
        <dbReference type="Proteomes" id="UP000832011"/>
    </source>
</evidence>
<feature type="transmembrane region" description="Helical" evidence="1">
    <location>
        <begin position="70"/>
        <end position="87"/>
    </location>
</feature>
<dbReference type="Proteomes" id="UP000832011">
    <property type="component" value="Chromosome"/>
</dbReference>
<organism evidence="2 4">
    <name type="scientific">Vitreoscilla massiliensis</name>
    <dbReference type="NCBI Taxonomy" id="1689272"/>
    <lineage>
        <taxon>Bacteria</taxon>
        <taxon>Pseudomonadati</taxon>
        <taxon>Pseudomonadota</taxon>
        <taxon>Betaproteobacteria</taxon>
        <taxon>Neisseriales</taxon>
        <taxon>Neisseriaceae</taxon>
        <taxon>Vitreoscilla</taxon>
    </lineage>
</organism>
<keyword evidence="1" id="KW-0812">Transmembrane</keyword>
<proteinExistence type="predicted"/>
<dbReference type="EMBL" id="CP091511">
    <property type="protein sequence ID" value="UOO89237.1"/>
    <property type="molecule type" value="Genomic_DNA"/>
</dbReference>
<dbReference type="RefSeq" id="WP_058305557.1">
    <property type="nucleotide sequence ID" value="NZ_CABKVG010000007.1"/>
</dbReference>
<name>A0ABY4E126_9NEIS</name>
<evidence type="ECO:0000256" key="1">
    <source>
        <dbReference type="SAM" id="Phobius"/>
    </source>
</evidence>
<reference evidence="2 4" key="2">
    <citation type="journal article" date="2022" name="Res Sq">
        <title>Evolution of multicellular longitudinally dividing oral cavity symbionts (Neisseriaceae).</title>
        <authorList>
            <person name="Nyongesa S."/>
            <person name="Weber P."/>
            <person name="Bernet E."/>
            <person name="Pullido F."/>
            <person name="Nieckarz M."/>
            <person name="Delaby M."/>
            <person name="Nieves C."/>
            <person name="Viehboeck T."/>
            <person name="Krause N."/>
            <person name="Rivera-Millot A."/>
            <person name="Nakamura A."/>
            <person name="Vischer N."/>
            <person name="VanNieuwenhze M."/>
            <person name="Brun Y."/>
            <person name="Cava F."/>
            <person name="Bulgheresi S."/>
            <person name="Veyrier F."/>
        </authorList>
    </citation>
    <scope>NUCLEOTIDE SEQUENCE [LARGE SCALE GENOMIC DNA]</scope>
    <source>
        <strain evidence="2 4">SN4</strain>
    </source>
</reference>
<keyword evidence="1" id="KW-0472">Membrane</keyword>
<keyword evidence="1" id="KW-1133">Transmembrane helix</keyword>
<reference evidence="2" key="1">
    <citation type="submission" date="2021-12" db="EMBL/GenBank/DDBJ databases">
        <authorList>
            <person name="Veyrier F.J."/>
        </authorList>
    </citation>
    <scope>NUCLEOTIDE SEQUENCE</scope>
    <source>
        <strain evidence="2">SN4</strain>
    </source>
</reference>
<evidence type="ECO:0000313" key="3">
    <source>
        <dbReference type="EMBL" id="UOO89671.1"/>
    </source>
</evidence>
<accession>A0ABY4E126</accession>
<keyword evidence="4" id="KW-1185">Reference proteome</keyword>
<gene>
    <name evidence="3" type="ORF">LVJ82_01400</name>
    <name evidence="2" type="ORF">LVJ82_17620</name>
</gene>
<protein>
    <submittedName>
        <fullName evidence="2">Uncharacterized protein</fullName>
    </submittedName>
</protein>
<evidence type="ECO:0000313" key="2">
    <source>
        <dbReference type="EMBL" id="UOO89237.1"/>
    </source>
</evidence>